<dbReference type="OrthoDB" id="435240at2759"/>
<dbReference type="CDD" id="cd00829">
    <property type="entry name" value="SCP-x_thiolase"/>
    <property type="match status" value="1"/>
</dbReference>
<comment type="similarity">
    <text evidence="1">Belongs to the thiolase-like superfamily. Thiolase family.</text>
</comment>
<evidence type="ECO:0000313" key="6">
    <source>
        <dbReference type="Proteomes" id="UP000054565"/>
    </source>
</evidence>
<dbReference type="Pfam" id="PF18313">
    <property type="entry name" value="TLP1_add_C"/>
    <property type="match status" value="1"/>
</dbReference>
<dbReference type="Proteomes" id="UP000054565">
    <property type="component" value="Unassembled WGS sequence"/>
</dbReference>
<evidence type="ECO:0000259" key="4">
    <source>
        <dbReference type="Pfam" id="PF18313"/>
    </source>
</evidence>
<dbReference type="Gene3D" id="3.40.47.10">
    <property type="match status" value="1"/>
</dbReference>
<organism evidence="5 6">
    <name type="scientific">Coccidioides immitis RMSCC 2394</name>
    <dbReference type="NCBI Taxonomy" id="404692"/>
    <lineage>
        <taxon>Eukaryota</taxon>
        <taxon>Fungi</taxon>
        <taxon>Dikarya</taxon>
        <taxon>Ascomycota</taxon>
        <taxon>Pezizomycotina</taxon>
        <taxon>Eurotiomycetes</taxon>
        <taxon>Eurotiomycetidae</taxon>
        <taxon>Onygenales</taxon>
        <taxon>Onygenaceae</taxon>
        <taxon>Coccidioides</taxon>
    </lineage>
</organism>
<dbReference type="STRING" id="404692.A0A0J7AVH8"/>
<accession>A0A0J7AVH8</accession>
<dbReference type="PANTHER" id="PTHR18919:SF139">
    <property type="entry name" value="THIOLASE-LIKE PROTEIN TYPE 1 ADDITIONAL C-TERMINAL DOMAIN-CONTAINING PROTEIN"/>
    <property type="match status" value="1"/>
</dbReference>
<protein>
    <submittedName>
        <fullName evidence="5">Acetyl-CoA acetyltransferase</fullName>
    </submittedName>
</protein>
<gene>
    <name evidence="5" type="ORF">CIRG_01492</name>
</gene>
<evidence type="ECO:0000256" key="3">
    <source>
        <dbReference type="ARBA" id="ARBA00023315"/>
    </source>
</evidence>
<dbReference type="PANTHER" id="PTHR18919">
    <property type="entry name" value="ACETYL-COA C-ACYLTRANSFERASE"/>
    <property type="match status" value="1"/>
</dbReference>
<dbReference type="EMBL" id="DS028093">
    <property type="protein sequence ID" value="KMP01352.1"/>
    <property type="molecule type" value="Genomic_DNA"/>
</dbReference>
<evidence type="ECO:0000313" key="5">
    <source>
        <dbReference type="EMBL" id="KMP01352.1"/>
    </source>
</evidence>
<reference evidence="6" key="1">
    <citation type="journal article" date="2010" name="Genome Res.">
        <title>Population genomic sequencing of Coccidioides fungi reveals recent hybridization and transposon control.</title>
        <authorList>
            <person name="Neafsey D.E."/>
            <person name="Barker B.M."/>
            <person name="Sharpton T.J."/>
            <person name="Stajich J.E."/>
            <person name="Park D.J."/>
            <person name="Whiston E."/>
            <person name="Hung C.-Y."/>
            <person name="McMahan C."/>
            <person name="White J."/>
            <person name="Sykes S."/>
            <person name="Heiman D."/>
            <person name="Young S."/>
            <person name="Zeng Q."/>
            <person name="Abouelleil A."/>
            <person name="Aftuck L."/>
            <person name="Bessette D."/>
            <person name="Brown A."/>
            <person name="FitzGerald M."/>
            <person name="Lui A."/>
            <person name="Macdonald J.P."/>
            <person name="Priest M."/>
            <person name="Orbach M.J."/>
            <person name="Galgiani J.N."/>
            <person name="Kirkland T.N."/>
            <person name="Cole G.T."/>
            <person name="Birren B.W."/>
            <person name="Henn M.R."/>
            <person name="Taylor J.W."/>
            <person name="Rounsley S.D."/>
        </authorList>
    </citation>
    <scope>NUCLEOTIDE SEQUENCE [LARGE SCALE GENOMIC DNA]</scope>
    <source>
        <strain evidence="6">RMSCC 2394</strain>
    </source>
</reference>
<dbReference type="AlphaFoldDB" id="A0A0J7AVH8"/>
<keyword evidence="3" id="KW-0012">Acyltransferase</keyword>
<dbReference type="InterPro" id="IPR016039">
    <property type="entry name" value="Thiolase-like"/>
</dbReference>
<dbReference type="SUPFAM" id="SSF53901">
    <property type="entry name" value="Thiolase-like"/>
    <property type="match status" value="1"/>
</dbReference>
<evidence type="ECO:0000256" key="2">
    <source>
        <dbReference type="ARBA" id="ARBA00022679"/>
    </source>
</evidence>
<dbReference type="Gene3D" id="2.40.50.840">
    <property type="match status" value="1"/>
</dbReference>
<feature type="domain" description="Thiolase-like protein type 1 additional C-terminal" evidence="4">
    <location>
        <begin position="426"/>
        <end position="508"/>
    </location>
</feature>
<sequence length="524" mass="57525">MEKQRRIPVVIGVGDIKNASKKTEDAAEPLQLILQAVEMAIKDSEVSSQAVNQLRSSIDSVDVVRTWTWPYPDLPGSIAERLGVQPKHKFYSDNGGNSPCKLFDEAARRVALGQSNVALVTGGEALASLEAFAREKKMPPPGWTQPDEAVTGVFSVKNMKLKENLGSIHSIGLPVQIYPLYENGFRARRSQSLQDNHRESAELYGDFARVAEKNPLAWSYGKPAETPQSIGTVTKRNRLICSPYPLLMNAFNTVNLAAACLITSTEFARKLGVPESRWIYPLAGAGTADSSNFWERPNFYSSPSISRSLDTALDLSGLQKEDIDIFDFYSCFPIVPKLACEHLGLPIVNSPKPITLLGGLTSFGGAGNNYSMHAITAMVHQLRQASGRPRHGLVLANGGVLSYQHVVVLSSQPRKHGSPYPSEKALPDVLTDVDVPVVDSQAEGEAVVETYTVEYSRDGTPLRAYVVGLLKSNNHRFIANHGDENTLTQLCNISEEPIGRTGYVRSDSDKKERNLFSFERVRKL</sequence>
<name>A0A0J7AVH8_COCIT</name>
<proteinExistence type="inferred from homology"/>
<dbReference type="InterPro" id="IPR040771">
    <property type="entry name" value="TLP1_add_C"/>
</dbReference>
<keyword evidence="2 5" id="KW-0808">Transferase</keyword>
<dbReference type="GO" id="GO:0016746">
    <property type="term" value="F:acyltransferase activity"/>
    <property type="evidence" value="ECO:0007669"/>
    <property type="project" value="UniProtKB-KW"/>
</dbReference>
<evidence type="ECO:0000256" key="1">
    <source>
        <dbReference type="ARBA" id="ARBA00010982"/>
    </source>
</evidence>